<evidence type="ECO:0000256" key="2">
    <source>
        <dbReference type="SAM" id="SignalP"/>
    </source>
</evidence>
<protein>
    <submittedName>
        <fullName evidence="3">Uncharacterized protein</fullName>
    </submittedName>
</protein>
<feature type="compositionally biased region" description="Low complexity" evidence="1">
    <location>
        <begin position="84"/>
        <end position="100"/>
    </location>
</feature>
<sequence>MKKNYAKNTLISSIALSIALLSEAPQADAGIWSSFKTAVKKGASAAVKVAKDPRVQAGVVAVGTAAYAAVKAKKAPAEQKEAPVAEAHPQVEEQAPAAAE</sequence>
<name>A0A8J7PKH0_9PROT</name>
<reference evidence="3" key="1">
    <citation type="submission" date="2021-02" db="EMBL/GenBank/DDBJ databases">
        <title>Thiocyanate and organic carbon inputs drive convergent selection for specific autotrophic Afipia and Thiobacillus strains within complex microbiomes.</title>
        <authorList>
            <person name="Huddy R.J."/>
            <person name="Sachdeva R."/>
            <person name="Kadzinga F."/>
            <person name="Kantor R.S."/>
            <person name="Harrison S.T.L."/>
            <person name="Banfield J.F."/>
        </authorList>
    </citation>
    <scope>NUCLEOTIDE SEQUENCE</scope>
    <source>
        <strain evidence="3">SCN18_10_11_15_R4_P_38_20</strain>
    </source>
</reference>
<gene>
    <name evidence="3" type="ORF">J0H12_06115</name>
</gene>
<dbReference type="Proteomes" id="UP000664414">
    <property type="component" value="Unassembled WGS sequence"/>
</dbReference>
<evidence type="ECO:0000256" key="1">
    <source>
        <dbReference type="SAM" id="MobiDB-lite"/>
    </source>
</evidence>
<feature type="signal peptide" evidence="2">
    <location>
        <begin position="1"/>
        <end position="29"/>
    </location>
</feature>
<accession>A0A8J7PKH0</accession>
<evidence type="ECO:0000313" key="4">
    <source>
        <dbReference type="Proteomes" id="UP000664414"/>
    </source>
</evidence>
<keyword evidence="2" id="KW-0732">Signal</keyword>
<dbReference type="AlphaFoldDB" id="A0A8J7PKH0"/>
<organism evidence="3 4">
    <name type="scientific">Candidatus Paracaedimonas acanthamoebae</name>
    <dbReference type="NCBI Taxonomy" id="244581"/>
    <lineage>
        <taxon>Bacteria</taxon>
        <taxon>Pseudomonadati</taxon>
        <taxon>Pseudomonadota</taxon>
        <taxon>Alphaproteobacteria</taxon>
        <taxon>Holosporales</taxon>
        <taxon>Caedimonadaceae</taxon>
        <taxon>Candidatus Paracaedimonas</taxon>
    </lineage>
</organism>
<proteinExistence type="predicted"/>
<feature type="region of interest" description="Disordered" evidence="1">
    <location>
        <begin position="78"/>
        <end position="100"/>
    </location>
</feature>
<dbReference type="EMBL" id="JAFKGL010000025">
    <property type="protein sequence ID" value="MBN9413477.1"/>
    <property type="molecule type" value="Genomic_DNA"/>
</dbReference>
<feature type="chain" id="PRO_5035160266" evidence="2">
    <location>
        <begin position="30"/>
        <end position="100"/>
    </location>
</feature>
<evidence type="ECO:0000313" key="3">
    <source>
        <dbReference type="EMBL" id="MBN9413477.1"/>
    </source>
</evidence>
<comment type="caution">
    <text evidence="3">The sequence shown here is derived from an EMBL/GenBank/DDBJ whole genome shotgun (WGS) entry which is preliminary data.</text>
</comment>